<comment type="subunit">
    <text evidence="8">Component of the 7-subunit TFIIH core complex.</text>
</comment>
<dbReference type="PANTHER" id="PTHR28580">
    <property type="entry name" value="GENERAL TRANSCRIPTION FACTOR IIH SUBUNIT 5"/>
    <property type="match status" value="1"/>
</dbReference>
<dbReference type="SUPFAM" id="SSF142897">
    <property type="entry name" value="TFB5-like"/>
    <property type="match status" value="1"/>
</dbReference>
<dbReference type="Proteomes" id="UP001233271">
    <property type="component" value="Chromosome 1"/>
</dbReference>
<organism evidence="9 10">
    <name type="scientific">Cutaneotrichosporon cavernicola</name>
    <dbReference type="NCBI Taxonomy" id="279322"/>
    <lineage>
        <taxon>Eukaryota</taxon>
        <taxon>Fungi</taxon>
        <taxon>Dikarya</taxon>
        <taxon>Basidiomycota</taxon>
        <taxon>Agaricomycotina</taxon>
        <taxon>Tremellomycetes</taxon>
        <taxon>Trichosporonales</taxon>
        <taxon>Trichosporonaceae</taxon>
        <taxon>Cutaneotrichosporon</taxon>
    </lineage>
</organism>
<keyword evidence="4 8" id="KW-0805">Transcription regulation</keyword>
<dbReference type="GO" id="GO:0000439">
    <property type="term" value="C:transcription factor TFIIH core complex"/>
    <property type="evidence" value="ECO:0007669"/>
    <property type="project" value="UniProtKB-UniRule"/>
</dbReference>
<evidence type="ECO:0000256" key="1">
    <source>
        <dbReference type="ARBA" id="ARBA00004123"/>
    </source>
</evidence>
<comment type="similarity">
    <text evidence="2 8">Belongs to the TFB5 family.</text>
</comment>
<sequence length="124" mass="13903">MSYAGADPYGVRVMSGTLIACDSAAKQIILHLDEGRPGSHKFVMRDVDESHVLVKSVFVEELKGLLQAELEKNTYVADPAAFDDDSHISVNLAHIDETKALVEREFEIVIRPRTRPPRSRQRDD</sequence>
<dbReference type="InterPro" id="IPR009400">
    <property type="entry name" value="TFIIH_TTDA/Tfb5"/>
</dbReference>
<dbReference type="AlphaFoldDB" id="A0AA48L0C6"/>
<dbReference type="SMART" id="SM01395">
    <property type="entry name" value="Tbf5"/>
    <property type="match status" value="1"/>
</dbReference>
<dbReference type="GO" id="GO:0006367">
    <property type="term" value="P:transcription initiation at RNA polymerase II promoter"/>
    <property type="evidence" value="ECO:0007669"/>
    <property type="project" value="UniProtKB-UniRule"/>
</dbReference>
<dbReference type="PANTHER" id="PTHR28580:SF1">
    <property type="entry name" value="GENERAL TRANSCRIPTION FACTOR IIH SUBUNIT 5"/>
    <property type="match status" value="1"/>
</dbReference>
<dbReference type="GeneID" id="85491911"/>
<keyword evidence="6 8" id="KW-0234">DNA repair</keyword>
<evidence type="ECO:0000256" key="8">
    <source>
        <dbReference type="RuleBase" id="RU368032"/>
    </source>
</evidence>
<keyword evidence="7 8" id="KW-0539">Nucleus</keyword>
<dbReference type="InterPro" id="IPR035935">
    <property type="entry name" value="TFB5-like_sf"/>
</dbReference>
<gene>
    <name evidence="9" type="ORF">CcaverHIS019_0107580</name>
</gene>
<comment type="function">
    <text evidence="8">In NER, TFIIH acts by opening DNA around the lesion to allow the excision of the damaged oligonucleotide and its replacement by a new DNA fragment. In transcription, TFIIH has an essential role in transcription initiation. When the pre-initiation complex (PIC) has been established, TFIIH is required for promoter opening and promoter escape.</text>
</comment>
<evidence type="ECO:0000256" key="4">
    <source>
        <dbReference type="ARBA" id="ARBA00023015"/>
    </source>
</evidence>
<comment type="subcellular location">
    <subcellularLocation>
        <location evidence="1 8">Nucleus</location>
    </subcellularLocation>
</comment>
<evidence type="ECO:0000256" key="7">
    <source>
        <dbReference type="ARBA" id="ARBA00023242"/>
    </source>
</evidence>
<evidence type="ECO:0000313" key="9">
    <source>
        <dbReference type="EMBL" id="BEI88040.1"/>
    </source>
</evidence>
<evidence type="ECO:0000256" key="6">
    <source>
        <dbReference type="ARBA" id="ARBA00023204"/>
    </source>
</evidence>
<dbReference type="GO" id="GO:0006294">
    <property type="term" value="P:nucleotide-excision repair, preincision complex assembly"/>
    <property type="evidence" value="ECO:0007669"/>
    <property type="project" value="TreeGrafter"/>
</dbReference>
<dbReference type="Pfam" id="PF06331">
    <property type="entry name" value="Tfb5"/>
    <property type="match status" value="1"/>
</dbReference>
<name>A0AA48L0C6_9TREE</name>
<evidence type="ECO:0000313" key="10">
    <source>
        <dbReference type="Proteomes" id="UP001233271"/>
    </source>
</evidence>
<proteinExistence type="inferred from homology"/>
<evidence type="ECO:0000256" key="2">
    <source>
        <dbReference type="ARBA" id="ARBA00007470"/>
    </source>
</evidence>
<keyword evidence="10" id="KW-1185">Reference proteome</keyword>
<dbReference type="EMBL" id="AP028212">
    <property type="protein sequence ID" value="BEI88040.1"/>
    <property type="molecule type" value="Genomic_DNA"/>
</dbReference>
<keyword evidence="5 8" id="KW-0804">Transcription</keyword>
<keyword evidence="3 8" id="KW-0227">DNA damage</keyword>
<accession>A0AA48L0C6</accession>
<evidence type="ECO:0000256" key="3">
    <source>
        <dbReference type="ARBA" id="ARBA00022763"/>
    </source>
</evidence>
<dbReference type="KEGG" id="ccac:CcaHIS019_0107580"/>
<dbReference type="Gene3D" id="3.30.70.1220">
    <property type="entry name" value="TFB5-like"/>
    <property type="match status" value="1"/>
</dbReference>
<dbReference type="GO" id="GO:0005675">
    <property type="term" value="C:transcription factor TFIIH holo complex"/>
    <property type="evidence" value="ECO:0007669"/>
    <property type="project" value="TreeGrafter"/>
</dbReference>
<reference evidence="9" key="1">
    <citation type="journal article" date="2023" name="BMC Genomics">
        <title>Chromosome-level genome assemblies of Cutaneotrichosporon spp. (Trichosporonales, Basidiomycota) reveal imbalanced evolution between nucleotide sequences and chromosome synteny.</title>
        <authorList>
            <person name="Kobayashi Y."/>
            <person name="Kayamori A."/>
            <person name="Aoki K."/>
            <person name="Shiwa Y."/>
            <person name="Matsutani M."/>
            <person name="Fujita N."/>
            <person name="Sugita T."/>
            <person name="Iwasaki W."/>
            <person name="Tanaka N."/>
            <person name="Takashima M."/>
        </authorList>
    </citation>
    <scope>NUCLEOTIDE SEQUENCE</scope>
    <source>
        <strain evidence="9">HIS019</strain>
    </source>
</reference>
<dbReference type="RefSeq" id="XP_060453306.1">
    <property type="nucleotide sequence ID" value="XM_060603877.1"/>
</dbReference>
<protein>
    <recommendedName>
        <fullName evidence="8">General transcription and DNA repair factor IIH subunit TFB5</fullName>
    </recommendedName>
</protein>
<evidence type="ECO:0000256" key="5">
    <source>
        <dbReference type="ARBA" id="ARBA00023163"/>
    </source>
</evidence>